<dbReference type="InterPro" id="IPR052909">
    <property type="entry name" value="Transposase_6_like"/>
</dbReference>
<feature type="compositionally biased region" description="Low complexity" evidence="1">
    <location>
        <begin position="114"/>
        <end position="143"/>
    </location>
</feature>
<dbReference type="Pfam" id="PF13340">
    <property type="entry name" value="DUF4096"/>
    <property type="match status" value="1"/>
</dbReference>
<evidence type="ECO:0000256" key="1">
    <source>
        <dbReference type="SAM" id="MobiDB-lite"/>
    </source>
</evidence>
<feature type="compositionally biased region" description="Polar residues" evidence="1">
    <location>
        <begin position="85"/>
        <end position="95"/>
    </location>
</feature>
<sequence>MFINDCLWLLRSSAHWRDLPERYSKWKTVHERFSRWCHAGICQRLFWKGRPETPFWLARPMTAMLYARSLPPWEPRPFSPPTGRARSSSRITRSPVNIEIVSNAEVGPRPADPSPCSSLRSSSRSASRSAPSIAASPLRRASSQAPARA</sequence>
<dbReference type="InterPro" id="IPR025161">
    <property type="entry name" value="IS402-like_dom"/>
</dbReference>
<keyword evidence="4" id="KW-1185">Reference proteome</keyword>
<proteinExistence type="predicted"/>
<comment type="caution">
    <text evidence="3">The sequence shown here is derived from an EMBL/GenBank/DDBJ whole genome shotgun (WGS) entry which is preliminary data.</text>
</comment>
<organism evidence="3 4">
    <name type="scientific">Shinella kummerowiae</name>
    <dbReference type="NCBI Taxonomy" id="417745"/>
    <lineage>
        <taxon>Bacteria</taxon>
        <taxon>Pseudomonadati</taxon>
        <taxon>Pseudomonadota</taxon>
        <taxon>Alphaproteobacteria</taxon>
        <taxon>Hyphomicrobiales</taxon>
        <taxon>Rhizobiaceae</taxon>
        <taxon>Shinella</taxon>
    </lineage>
</organism>
<dbReference type="PANTHER" id="PTHR46637:SF1">
    <property type="entry name" value="BLL5188 PROTEIN"/>
    <property type="match status" value="1"/>
</dbReference>
<evidence type="ECO:0000313" key="3">
    <source>
        <dbReference type="EMBL" id="MXN48443.1"/>
    </source>
</evidence>
<dbReference type="Proteomes" id="UP000435802">
    <property type="component" value="Unassembled WGS sequence"/>
</dbReference>
<feature type="region of interest" description="Disordered" evidence="1">
    <location>
        <begin position="72"/>
        <end position="149"/>
    </location>
</feature>
<protein>
    <submittedName>
        <fullName evidence="3">Transposase</fullName>
    </submittedName>
</protein>
<reference evidence="3 4" key="1">
    <citation type="submission" date="2019-12" db="EMBL/GenBank/DDBJ databases">
        <title>Shinella kummerowiae sp. nov., a symbiotic bacterium isolated from root nodules of the herbal legume Kummerowia stipulacea.</title>
        <authorList>
            <person name="Gao J."/>
        </authorList>
    </citation>
    <scope>NUCLEOTIDE SEQUENCE [LARGE SCALE GENOMIC DNA]</scope>
    <source>
        <strain evidence="3 4">CCBAU 25048</strain>
    </source>
</reference>
<evidence type="ECO:0000313" key="4">
    <source>
        <dbReference type="Proteomes" id="UP000435802"/>
    </source>
</evidence>
<evidence type="ECO:0000259" key="2">
    <source>
        <dbReference type="Pfam" id="PF13340"/>
    </source>
</evidence>
<dbReference type="PANTHER" id="PTHR46637">
    <property type="entry name" value="TIS1421-TRANSPOSASE PROTEIN A"/>
    <property type="match status" value="1"/>
</dbReference>
<dbReference type="OrthoDB" id="9798237at2"/>
<feature type="domain" description="Insertion element IS402-like" evidence="2">
    <location>
        <begin position="2"/>
        <end position="46"/>
    </location>
</feature>
<dbReference type="AlphaFoldDB" id="A0A6N8SIY6"/>
<dbReference type="EMBL" id="WUMK01000010">
    <property type="protein sequence ID" value="MXN48443.1"/>
    <property type="molecule type" value="Genomic_DNA"/>
</dbReference>
<name>A0A6N8SIY6_9HYPH</name>
<accession>A0A6N8SIY6</accession>
<gene>
    <name evidence="3" type="ORF">GR138_24830</name>
</gene>